<keyword evidence="1" id="KW-0472">Membrane</keyword>
<sequence length="404" mass="44241">MKAKRKKEKKVFYVVRFGAYLILLCNVIISYVHCLQLFMDLVYFPSPLLYHVGVVSLDTVFILSVIVLTESRGRGIPPWFCLIFGLSFTLWSNIRDALKVGNWEGVAVGASTVVALLLIKILLTWMEKNKHLFGIETESGSEQEDEMVSTKKAVVKPSTTLNSEMVGGSQYHNDLSNKTVSGNSLPHETVSDGSLPNEVVGVVSGNGKQTNGSGKTVEETVSGREAVDLPSKEAVDDKEMVRQAMTVETVDEQQNGNDGMVRTVDKTVGGKSGKVVSLPERKANGKKTVGGKTVGNEMVADIGKEKTVDDKLVDGNIGKEKMVEGKMVNDNGKLANGNEKMVGNELVDDEKELAEIIEVAKRYKREHGKIGRVKLQKLTGCTQGQARRALKALEQLEEENREVV</sequence>
<dbReference type="EMBL" id="JACEIP010000010">
    <property type="protein sequence ID" value="MBA4542919.1"/>
    <property type="molecule type" value="Genomic_DNA"/>
</dbReference>
<dbReference type="Proteomes" id="UP000530514">
    <property type="component" value="Unassembled WGS sequence"/>
</dbReference>
<feature type="transmembrane region" description="Helical" evidence="1">
    <location>
        <begin position="106"/>
        <end position="123"/>
    </location>
</feature>
<gene>
    <name evidence="2" type="ORF">H1164_08390</name>
</gene>
<organism evidence="2 3">
    <name type="scientific">Thermoactinomyces daqus</name>
    <dbReference type="NCBI Taxonomy" id="1329516"/>
    <lineage>
        <taxon>Bacteria</taxon>
        <taxon>Bacillati</taxon>
        <taxon>Bacillota</taxon>
        <taxon>Bacilli</taxon>
        <taxon>Bacillales</taxon>
        <taxon>Thermoactinomycetaceae</taxon>
        <taxon>Thermoactinomyces</taxon>
    </lineage>
</organism>
<comment type="caution">
    <text evidence="2">The sequence shown here is derived from an EMBL/GenBank/DDBJ whole genome shotgun (WGS) entry which is preliminary data.</text>
</comment>
<evidence type="ECO:0000313" key="3">
    <source>
        <dbReference type="Proteomes" id="UP000530514"/>
    </source>
</evidence>
<protein>
    <submittedName>
        <fullName evidence="2">Uncharacterized protein</fullName>
    </submittedName>
</protein>
<dbReference type="RefSeq" id="WP_033101892.1">
    <property type="nucleotide sequence ID" value="NZ_JACEIP010000010.1"/>
</dbReference>
<keyword evidence="3" id="KW-1185">Reference proteome</keyword>
<dbReference type="OrthoDB" id="369870at2"/>
<evidence type="ECO:0000256" key="1">
    <source>
        <dbReference type="SAM" id="Phobius"/>
    </source>
</evidence>
<proteinExistence type="predicted"/>
<accession>A0A7W1XAC7</accession>
<keyword evidence="1" id="KW-1133">Transmembrane helix</keyword>
<name>A0A7W1XAC7_9BACL</name>
<feature type="transmembrane region" description="Helical" evidence="1">
    <location>
        <begin position="76"/>
        <end position="94"/>
    </location>
</feature>
<reference evidence="2 3" key="1">
    <citation type="submission" date="2020-07" db="EMBL/GenBank/DDBJ databases">
        <authorList>
            <person name="Feng H."/>
        </authorList>
    </citation>
    <scope>NUCLEOTIDE SEQUENCE [LARGE SCALE GENOMIC DNA]</scope>
    <source>
        <strain evidence="3">s-11</strain>
    </source>
</reference>
<dbReference type="AlphaFoldDB" id="A0A7W1XAC7"/>
<feature type="transmembrane region" description="Helical" evidence="1">
    <location>
        <begin position="48"/>
        <end position="69"/>
    </location>
</feature>
<keyword evidence="1" id="KW-0812">Transmembrane</keyword>
<evidence type="ECO:0000313" key="2">
    <source>
        <dbReference type="EMBL" id="MBA4542919.1"/>
    </source>
</evidence>
<feature type="transmembrane region" description="Helical" evidence="1">
    <location>
        <begin position="12"/>
        <end position="33"/>
    </location>
</feature>